<sequence length="178" mass="20320">MSIKEELPMNRKDLIRQGGMPIGYFDGENAVMDAAFIGCDTGRRLVREGRAVRWQNGLAEKLKNLEQATPSVRRVRVYQLKPDVDPARKFIGYQELKALSGGPVLKDYREVFCGQLDTDNPDELYERFNAAKLPNGYRGHRLSISDLLELTGEDASEFWFLDLNGFIPVEFDKEESEE</sequence>
<accession>A0A3E3IKN2</accession>
<organism evidence="2 3">
    <name type="scientific">Anaerotruncus colihominis</name>
    <dbReference type="NCBI Taxonomy" id="169435"/>
    <lineage>
        <taxon>Bacteria</taxon>
        <taxon>Bacillati</taxon>
        <taxon>Bacillota</taxon>
        <taxon>Clostridia</taxon>
        <taxon>Eubacteriales</taxon>
        <taxon>Oscillospiraceae</taxon>
        <taxon>Anaerotruncus</taxon>
    </lineage>
</organism>
<reference evidence="2 3" key="1">
    <citation type="submission" date="2018-08" db="EMBL/GenBank/DDBJ databases">
        <title>A genome reference for cultivated species of the human gut microbiota.</title>
        <authorList>
            <person name="Zou Y."/>
            <person name="Xue W."/>
            <person name="Luo G."/>
        </authorList>
    </citation>
    <scope>NUCLEOTIDE SEQUENCE [LARGE SCALE GENOMIC DNA]</scope>
    <source>
        <strain evidence="2 3">TF05-12AC</strain>
    </source>
</reference>
<name>A0A3E3IKN2_9FIRM</name>
<dbReference type="Proteomes" id="UP000260828">
    <property type="component" value="Unassembled WGS sequence"/>
</dbReference>
<comment type="caution">
    <text evidence="2">The sequence shown here is derived from an EMBL/GenBank/DDBJ whole genome shotgun (WGS) entry which is preliminary data.</text>
</comment>
<evidence type="ECO:0000259" key="1">
    <source>
        <dbReference type="Pfam" id="PF14191"/>
    </source>
</evidence>
<proteinExistence type="predicted"/>
<dbReference type="InterPro" id="IPR025923">
    <property type="entry name" value="YodL-like_dom"/>
</dbReference>
<dbReference type="Pfam" id="PF14191">
    <property type="entry name" value="YodL"/>
    <property type="match status" value="1"/>
</dbReference>
<dbReference type="EMBL" id="QVME01000004">
    <property type="protein sequence ID" value="RGE67630.1"/>
    <property type="molecule type" value="Genomic_DNA"/>
</dbReference>
<protein>
    <recommendedName>
        <fullName evidence="1">YodL-like domain-containing protein</fullName>
    </recommendedName>
</protein>
<evidence type="ECO:0000313" key="2">
    <source>
        <dbReference type="EMBL" id="RGE67630.1"/>
    </source>
</evidence>
<feature type="domain" description="YodL-like" evidence="1">
    <location>
        <begin position="75"/>
        <end position="171"/>
    </location>
</feature>
<gene>
    <name evidence="2" type="ORF">DXC40_09025</name>
</gene>
<evidence type="ECO:0000313" key="3">
    <source>
        <dbReference type="Proteomes" id="UP000260828"/>
    </source>
</evidence>
<dbReference type="AlphaFoldDB" id="A0A3E3IKN2"/>